<accession>A0ABS9EHB3</accession>
<proteinExistence type="predicted"/>
<dbReference type="InterPro" id="IPR011991">
    <property type="entry name" value="ArsR-like_HTH"/>
</dbReference>
<reference evidence="5" key="1">
    <citation type="submission" date="2022-01" db="EMBL/GenBank/DDBJ databases">
        <title>Gillisia lutea sp. nov., isolated from marine plastic residues from the Malvarosa beach (Valencia, Spain).</title>
        <authorList>
            <person name="Vidal-Verdu A."/>
            <person name="Molina-Menor E."/>
            <person name="Satari L."/>
            <person name="Pascual J."/>
            <person name="Pereto J."/>
            <person name="Porcar M."/>
        </authorList>
    </citation>
    <scope>NUCLEOTIDE SEQUENCE</scope>
    <source>
        <strain evidence="5">M10.2A</strain>
    </source>
</reference>
<dbReference type="RefSeq" id="WP_236133697.1">
    <property type="nucleotide sequence ID" value="NZ_JAKGTH010000008.1"/>
</dbReference>
<evidence type="ECO:0000313" key="6">
    <source>
        <dbReference type="Proteomes" id="UP001179363"/>
    </source>
</evidence>
<feature type="domain" description="HTH arsR-type" evidence="4">
    <location>
        <begin position="1"/>
        <end position="100"/>
    </location>
</feature>
<evidence type="ECO:0000313" key="5">
    <source>
        <dbReference type="EMBL" id="MCF4101544.1"/>
    </source>
</evidence>
<dbReference type="InterPro" id="IPR036388">
    <property type="entry name" value="WH-like_DNA-bd_sf"/>
</dbReference>
<evidence type="ECO:0000259" key="4">
    <source>
        <dbReference type="PROSITE" id="PS50987"/>
    </source>
</evidence>
<dbReference type="Proteomes" id="UP001179363">
    <property type="component" value="Unassembled WGS sequence"/>
</dbReference>
<comment type="caution">
    <text evidence="5">The sequence shown here is derived from an EMBL/GenBank/DDBJ whole genome shotgun (WGS) entry which is preliminary data.</text>
</comment>
<evidence type="ECO:0000256" key="1">
    <source>
        <dbReference type="ARBA" id="ARBA00023015"/>
    </source>
</evidence>
<dbReference type="PANTHER" id="PTHR33154:SF33">
    <property type="entry name" value="TRANSCRIPTIONAL REPRESSOR SDPR"/>
    <property type="match status" value="1"/>
</dbReference>
<dbReference type="CDD" id="cd00090">
    <property type="entry name" value="HTH_ARSR"/>
    <property type="match status" value="1"/>
</dbReference>
<name>A0ABS9EHB3_9FLAO</name>
<dbReference type="InterPro" id="IPR001845">
    <property type="entry name" value="HTH_ArsR_DNA-bd_dom"/>
</dbReference>
<dbReference type="Gene3D" id="1.10.10.10">
    <property type="entry name" value="Winged helix-like DNA-binding domain superfamily/Winged helix DNA-binding domain"/>
    <property type="match status" value="1"/>
</dbReference>
<dbReference type="SMART" id="SM00418">
    <property type="entry name" value="HTH_ARSR"/>
    <property type="match status" value="1"/>
</dbReference>
<keyword evidence="1" id="KW-0805">Transcription regulation</keyword>
<organism evidence="5 6">
    <name type="scientific">Gillisia lutea</name>
    <dbReference type="NCBI Taxonomy" id="2909668"/>
    <lineage>
        <taxon>Bacteria</taxon>
        <taxon>Pseudomonadati</taxon>
        <taxon>Bacteroidota</taxon>
        <taxon>Flavobacteriia</taxon>
        <taxon>Flavobacteriales</taxon>
        <taxon>Flavobacteriaceae</taxon>
        <taxon>Gillisia</taxon>
    </lineage>
</organism>
<keyword evidence="3" id="KW-0804">Transcription</keyword>
<gene>
    <name evidence="5" type="ORF">L1I30_07695</name>
</gene>
<dbReference type="EMBL" id="JAKGTH010000008">
    <property type="protein sequence ID" value="MCF4101544.1"/>
    <property type="molecule type" value="Genomic_DNA"/>
</dbReference>
<evidence type="ECO:0000256" key="2">
    <source>
        <dbReference type="ARBA" id="ARBA00023125"/>
    </source>
</evidence>
<dbReference type="InterPro" id="IPR051081">
    <property type="entry name" value="HTH_MetalResp_TranReg"/>
</dbReference>
<dbReference type="Pfam" id="PF01022">
    <property type="entry name" value="HTH_5"/>
    <property type="match status" value="1"/>
</dbReference>
<dbReference type="SUPFAM" id="SSF46785">
    <property type="entry name" value="Winged helix' DNA-binding domain"/>
    <property type="match status" value="1"/>
</dbReference>
<dbReference type="PROSITE" id="PS50987">
    <property type="entry name" value="HTH_ARSR_2"/>
    <property type="match status" value="1"/>
</dbReference>
<sequence>MDILEINKVLSNKVRLQILQWLKNPQQHFPPHEDLKHFEDGVCVQYIRKKAGLSQSTISHYLSMMHNAGLVEPTRYGKWTYYKRIEKTVSDYLITLKKEL</sequence>
<keyword evidence="2" id="KW-0238">DNA-binding</keyword>
<protein>
    <submittedName>
        <fullName evidence="5">ArsR family transcriptional regulator</fullName>
    </submittedName>
</protein>
<dbReference type="InterPro" id="IPR036390">
    <property type="entry name" value="WH_DNA-bd_sf"/>
</dbReference>
<dbReference type="PANTHER" id="PTHR33154">
    <property type="entry name" value="TRANSCRIPTIONAL REGULATOR, ARSR FAMILY"/>
    <property type="match status" value="1"/>
</dbReference>
<evidence type="ECO:0000256" key="3">
    <source>
        <dbReference type="ARBA" id="ARBA00023163"/>
    </source>
</evidence>
<keyword evidence="6" id="KW-1185">Reference proteome</keyword>